<sequence>MVSSRTLIHAIIGAIVGIVLSFIPFSTVIGGAVAGFLEGPDTREGAIVGALAGAITFLPVAAFALLAFVFVGFGFGVSGAPASGFAFVLFFILVGATALLLYTVGVALLGGYLGAYLANEYPEKRTNARRTIGMSEDERIGRRPTSRGDRTRSRAGTDLESSDTGWSAPGEPGGSPSTDPTEPTRWREEGEDDRDDHRRGE</sequence>
<evidence type="ECO:0008006" key="5">
    <source>
        <dbReference type="Google" id="ProtNLM"/>
    </source>
</evidence>
<comment type="caution">
    <text evidence="3">The sequence shown here is derived from an EMBL/GenBank/DDBJ whole genome shotgun (WGS) entry which is preliminary data.</text>
</comment>
<feature type="transmembrane region" description="Helical" evidence="2">
    <location>
        <begin position="6"/>
        <end position="34"/>
    </location>
</feature>
<keyword evidence="2" id="KW-0812">Transmembrane</keyword>
<feature type="compositionally biased region" description="Basic and acidic residues" evidence="1">
    <location>
        <begin position="136"/>
        <end position="157"/>
    </location>
</feature>
<dbReference type="Proteomes" id="UP000324104">
    <property type="component" value="Unassembled WGS sequence"/>
</dbReference>
<dbReference type="RefSeq" id="WP_149079514.1">
    <property type="nucleotide sequence ID" value="NZ_VTAW01000001.1"/>
</dbReference>
<proteinExistence type="predicted"/>
<reference evidence="3 4" key="1">
    <citation type="submission" date="2019-08" db="EMBL/GenBank/DDBJ databases">
        <title>Archaea genome.</title>
        <authorList>
            <person name="Kajale S."/>
            <person name="Shouche Y."/>
            <person name="Deshpande N."/>
            <person name="Sharma A."/>
        </authorList>
    </citation>
    <scope>NUCLEOTIDE SEQUENCE [LARGE SCALE GENOMIC DNA]</scope>
    <source>
        <strain evidence="3 4">ESP3B_9</strain>
    </source>
</reference>
<dbReference type="Pfam" id="PF17647">
    <property type="entry name" value="DUF5518"/>
    <property type="match status" value="1"/>
</dbReference>
<accession>A0A5D5ARS9</accession>
<dbReference type="AlphaFoldDB" id="A0A5D5ARS9"/>
<evidence type="ECO:0000313" key="3">
    <source>
        <dbReference type="EMBL" id="TYT63707.1"/>
    </source>
</evidence>
<evidence type="ECO:0000256" key="2">
    <source>
        <dbReference type="SAM" id="Phobius"/>
    </source>
</evidence>
<feature type="region of interest" description="Disordered" evidence="1">
    <location>
        <begin position="128"/>
        <end position="201"/>
    </location>
</feature>
<keyword evidence="2" id="KW-0472">Membrane</keyword>
<organism evidence="3 4">
    <name type="scientific">Natrialba swarupiae</name>
    <dbReference type="NCBI Taxonomy" id="2448032"/>
    <lineage>
        <taxon>Archaea</taxon>
        <taxon>Methanobacteriati</taxon>
        <taxon>Methanobacteriota</taxon>
        <taxon>Stenosarchaea group</taxon>
        <taxon>Halobacteria</taxon>
        <taxon>Halobacteriales</taxon>
        <taxon>Natrialbaceae</taxon>
        <taxon>Natrialba</taxon>
    </lineage>
</organism>
<name>A0A5D5ARS9_9EURY</name>
<protein>
    <recommendedName>
        <fullName evidence="5">DUF5518 domain-containing protein</fullName>
    </recommendedName>
</protein>
<feature type="transmembrane region" description="Helical" evidence="2">
    <location>
        <begin position="46"/>
        <end position="73"/>
    </location>
</feature>
<keyword evidence="4" id="KW-1185">Reference proteome</keyword>
<dbReference type="InterPro" id="IPR040493">
    <property type="entry name" value="DUF5518"/>
</dbReference>
<gene>
    <name evidence="3" type="ORF">FYC77_00310</name>
</gene>
<feature type="transmembrane region" description="Helical" evidence="2">
    <location>
        <begin position="85"/>
        <end position="118"/>
    </location>
</feature>
<dbReference type="EMBL" id="VTAW01000001">
    <property type="protein sequence ID" value="TYT63707.1"/>
    <property type="molecule type" value="Genomic_DNA"/>
</dbReference>
<keyword evidence="2" id="KW-1133">Transmembrane helix</keyword>
<evidence type="ECO:0000313" key="4">
    <source>
        <dbReference type="Proteomes" id="UP000324104"/>
    </source>
</evidence>
<evidence type="ECO:0000256" key="1">
    <source>
        <dbReference type="SAM" id="MobiDB-lite"/>
    </source>
</evidence>